<feature type="transmembrane region" description="Helical" evidence="2">
    <location>
        <begin position="6"/>
        <end position="28"/>
    </location>
</feature>
<dbReference type="GO" id="GO:0005783">
    <property type="term" value="C:endoplasmic reticulum"/>
    <property type="evidence" value="ECO:0007669"/>
    <property type="project" value="TreeGrafter"/>
</dbReference>
<evidence type="ECO:0000256" key="2">
    <source>
        <dbReference type="SAM" id="Phobius"/>
    </source>
</evidence>
<sequence length="364" mass="41040">MSSVLSYIGWAVLPGYVTSILQSVYYGLTIRAGGPRPQPGTPRFDKHRRRIFIFVVTLYLFYTIYESFYQVRSEGDFYSVLGVSPLADERTIKSRFRRLAAQHHPDKLNQQQTTLSDGFFMYLKQAQDTLLDPSVRFAYDRFGPQVNEWRNIKTAQDYLYAGLKKALTQYIGGLGAILVVNWVYWSSWGRYWRFYTFAAMVVLELVLVTQPFSLVTSADYIPALIRPYIGLAKTKTAPVLYLLPFQIISLARRVSVTVHIFISQITPLYVPRSTSSAKGAGSAGLKPETLQQLGQVAQLSRMTDAEASRLLDLSLSPFRGDQESVSVLRRGMKEGLVVGSVRNAPEVQEAVAQVQRRRAGHVDS</sequence>
<dbReference type="PRINTS" id="PR00625">
    <property type="entry name" value="JDOMAIN"/>
</dbReference>
<dbReference type="AlphaFoldDB" id="A0A0B8N2S0"/>
<evidence type="ECO:0000313" key="4">
    <source>
        <dbReference type="EMBL" id="GAM43491.1"/>
    </source>
</evidence>
<name>A0A0B8N2S0_TALPI</name>
<evidence type="ECO:0000259" key="3">
    <source>
        <dbReference type="PROSITE" id="PS50076"/>
    </source>
</evidence>
<dbReference type="SUPFAM" id="SSF46565">
    <property type="entry name" value="Chaperone J-domain"/>
    <property type="match status" value="1"/>
</dbReference>
<dbReference type="EMBL" id="DF933846">
    <property type="protein sequence ID" value="GAM43491.1"/>
    <property type="molecule type" value="Genomic_DNA"/>
</dbReference>
<dbReference type="GO" id="GO:0051087">
    <property type="term" value="F:protein-folding chaperone binding"/>
    <property type="evidence" value="ECO:0007669"/>
    <property type="project" value="TreeGrafter"/>
</dbReference>
<keyword evidence="2" id="KW-0472">Membrane</keyword>
<dbReference type="PANTHER" id="PTHR44360:SF1">
    <property type="entry name" value="DNAJ HOMOLOG SUBFAMILY B MEMBER 9"/>
    <property type="match status" value="1"/>
</dbReference>
<keyword evidence="1" id="KW-0143">Chaperone</keyword>
<dbReference type="PROSITE" id="PS50076">
    <property type="entry name" value="DNAJ_2"/>
    <property type="match status" value="1"/>
</dbReference>
<keyword evidence="2" id="KW-0812">Transmembrane</keyword>
<keyword evidence="2" id="KW-1133">Transmembrane helix</keyword>
<feature type="transmembrane region" description="Helical" evidence="2">
    <location>
        <begin position="192"/>
        <end position="212"/>
    </location>
</feature>
<dbReference type="SMART" id="SM00271">
    <property type="entry name" value="DnaJ"/>
    <property type="match status" value="1"/>
</dbReference>
<evidence type="ECO:0000256" key="1">
    <source>
        <dbReference type="ARBA" id="ARBA00023186"/>
    </source>
</evidence>
<gene>
    <name evidence="4" type="ORF">TCE0_050r18347</name>
</gene>
<feature type="domain" description="J" evidence="3">
    <location>
        <begin position="76"/>
        <end position="143"/>
    </location>
</feature>
<dbReference type="CDD" id="cd06257">
    <property type="entry name" value="DnaJ"/>
    <property type="match status" value="1"/>
</dbReference>
<keyword evidence="5" id="KW-1185">Reference proteome</keyword>
<dbReference type="Pfam" id="PF00226">
    <property type="entry name" value="DnaJ"/>
    <property type="match status" value="1"/>
</dbReference>
<dbReference type="InterPro" id="IPR036869">
    <property type="entry name" value="J_dom_sf"/>
</dbReference>
<organism evidence="4 5">
    <name type="scientific">Talaromyces pinophilus</name>
    <name type="common">Penicillium pinophilum</name>
    <dbReference type="NCBI Taxonomy" id="128442"/>
    <lineage>
        <taxon>Eukaryota</taxon>
        <taxon>Fungi</taxon>
        <taxon>Dikarya</taxon>
        <taxon>Ascomycota</taxon>
        <taxon>Pezizomycotina</taxon>
        <taxon>Eurotiomycetes</taxon>
        <taxon>Eurotiomycetidae</taxon>
        <taxon>Eurotiales</taxon>
        <taxon>Trichocomaceae</taxon>
        <taxon>Talaromyces</taxon>
        <taxon>Talaromyces sect. Talaromyces</taxon>
    </lineage>
</organism>
<dbReference type="Gene3D" id="1.10.287.110">
    <property type="entry name" value="DnaJ domain"/>
    <property type="match status" value="1"/>
</dbReference>
<dbReference type="GO" id="GO:0036503">
    <property type="term" value="P:ERAD pathway"/>
    <property type="evidence" value="ECO:0007669"/>
    <property type="project" value="TreeGrafter"/>
</dbReference>
<evidence type="ECO:0000313" key="5">
    <source>
        <dbReference type="Proteomes" id="UP000053095"/>
    </source>
</evidence>
<dbReference type="InterPro" id="IPR051948">
    <property type="entry name" value="Hsp70_co-chaperone_J-domain"/>
</dbReference>
<dbReference type="Proteomes" id="UP000053095">
    <property type="component" value="Unassembled WGS sequence"/>
</dbReference>
<dbReference type="InterPro" id="IPR001623">
    <property type="entry name" value="DnaJ_domain"/>
</dbReference>
<reference evidence="5" key="1">
    <citation type="journal article" date="2015" name="Genome Announc.">
        <title>Draft genome sequence of Talaromyces cellulolyticus strain Y-94, a source of lignocellulosic biomass-degrading enzymes.</title>
        <authorList>
            <person name="Fujii T."/>
            <person name="Koike H."/>
            <person name="Sawayama S."/>
            <person name="Yano S."/>
            <person name="Inoue H."/>
        </authorList>
    </citation>
    <scope>NUCLEOTIDE SEQUENCE [LARGE SCALE GENOMIC DNA]</scope>
    <source>
        <strain evidence="5">Y-94</strain>
    </source>
</reference>
<feature type="transmembrane region" description="Helical" evidence="2">
    <location>
        <begin position="167"/>
        <end position="185"/>
    </location>
</feature>
<dbReference type="GO" id="GO:0051787">
    <property type="term" value="F:misfolded protein binding"/>
    <property type="evidence" value="ECO:0007669"/>
    <property type="project" value="TreeGrafter"/>
</dbReference>
<accession>A0A0B8N2S0</accession>
<proteinExistence type="predicted"/>
<feature type="transmembrane region" description="Helical" evidence="2">
    <location>
        <begin position="49"/>
        <end position="65"/>
    </location>
</feature>
<protein>
    <submittedName>
        <fullName evidence="4">Membrane associated DnaJ chaperone</fullName>
    </submittedName>
</protein>
<dbReference type="PANTHER" id="PTHR44360">
    <property type="entry name" value="DNAJ HOMOLOG SUBFAMILY B MEMBER 9"/>
    <property type="match status" value="1"/>
</dbReference>